<feature type="domain" description="PDZ" evidence="6">
    <location>
        <begin position="300"/>
        <end position="379"/>
    </location>
</feature>
<dbReference type="AlphaFoldDB" id="A0A815SHI5"/>
<evidence type="ECO:0000259" key="6">
    <source>
        <dbReference type="Pfam" id="PF13180"/>
    </source>
</evidence>
<dbReference type="InterPro" id="IPR041517">
    <property type="entry name" value="DEGP_PDZ"/>
</dbReference>
<dbReference type="Gene3D" id="2.30.42.10">
    <property type="match status" value="1"/>
</dbReference>
<evidence type="ECO:0000256" key="5">
    <source>
        <dbReference type="SAM" id="MobiDB-lite"/>
    </source>
</evidence>
<protein>
    <submittedName>
        <fullName evidence="8">Uncharacterized protein</fullName>
    </submittedName>
</protein>
<feature type="region of interest" description="Disordered" evidence="5">
    <location>
        <begin position="1"/>
        <end position="25"/>
    </location>
</feature>
<dbReference type="PANTHER" id="PTHR45980:SF9">
    <property type="entry name" value="PROTEASE DO-LIKE 10, MITOCHONDRIAL-RELATED"/>
    <property type="match status" value="1"/>
</dbReference>
<gene>
    <name evidence="8" type="ORF">EDS130_LOCUS41853</name>
</gene>
<keyword evidence="2" id="KW-0645">Protease</keyword>
<feature type="compositionally biased region" description="Basic and acidic residues" evidence="5">
    <location>
        <begin position="1"/>
        <end position="14"/>
    </location>
</feature>
<dbReference type="Pfam" id="PF13180">
    <property type="entry name" value="PDZ_2"/>
    <property type="match status" value="1"/>
</dbReference>
<dbReference type="InterPro" id="IPR001940">
    <property type="entry name" value="Peptidase_S1C"/>
</dbReference>
<reference evidence="8" key="1">
    <citation type="submission" date="2021-02" db="EMBL/GenBank/DDBJ databases">
        <authorList>
            <person name="Nowell W R."/>
        </authorList>
    </citation>
    <scope>NUCLEOTIDE SEQUENCE</scope>
</reference>
<dbReference type="Gene3D" id="3.20.190.20">
    <property type="match status" value="1"/>
</dbReference>
<dbReference type="InterPro" id="IPR009003">
    <property type="entry name" value="Peptidase_S1_PA"/>
</dbReference>
<dbReference type="InterPro" id="IPR036034">
    <property type="entry name" value="PDZ_sf"/>
</dbReference>
<evidence type="ECO:0000313" key="9">
    <source>
        <dbReference type="Proteomes" id="UP000663852"/>
    </source>
</evidence>
<dbReference type="OrthoDB" id="4217619at2759"/>
<dbReference type="SUPFAM" id="SSF50494">
    <property type="entry name" value="Trypsin-like serine proteases"/>
    <property type="match status" value="1"/>
</dbReference>
<comment type="similarity">
    <text evidence="1">Belongs to the peptidase S1C family.</text>
</comment>
<evidence type="ECO:0000256" key="3">
    <source>
        <dbReference type="ARBA" id="ARBA00022801"/>
    </source>
</evidence>
<evidence type="ECO:0000259" key="7">
    <source>
        <dbReference type="Pfam" id="PF17815"/>
    </source>
</evidence>
<dbReference type="GO" id="GO:0006508">
    <property type="term" value="P:proteolysis"/>
    <property type="evidence" value="ECO:0007669"/>
    <property type="project" value="UniProtKB-KW"/>
</dbReference>
<dbReference type="GO" id="GO:0004252">
    <property type="term" value="F:serine-type endopeptidase activity"/>
    <property type="evidence" value="ECO:0007669"/>
    <property type="project" value="InterPro"/>
</dbReference>
<dbReference type="InterPro" id="IPR046449">
    <property type="entry name" value="DEGP_PDZ_sf"/>
</dbReference>
<dbReference type="PRINTS" id="PR00834">
    <property type="entry name" value="PROTEASES2C"/>
</dbReference>
<keyword evidence="3" id="KW-0378">Hydrolase</keyword>
<organism evidence="8 9">
    <name type="scientific">Adineta ricciae</name>
    <name type="common">Rotifer</name>
    <dbReference type="NCBI Taxonomy" id="249248"/>
    <lineage>
        <taxon>Eukaryota</taxon>
        <taxon>Metazoa</taxon>
        <taxon>Spiralia</taxon>
        <taxon>Gnathifera</taxon>
        <taxon>Rotifera</taxon>
        <taxon>Eurotatoria</taxon>
        <taxon>Bdelloidea</taxon>
        <taxon>Adinetida</taxon>
        <taxon>Adinetidae</taxon>
        <taxon>Adineta</taxon>
    </lineage>
</organism>
<dbReference type="Proteomes" id="UP000663852">
    <property type="component" value="Unassembled WGS sequence"/>
</dbReference>
<evidence type="ECO:0000256" key="2">
    <source>
        <dbReference type="ARBA" id="ARBA00022670"/>
    </source>
</evidence>
<evidence type="ECO:0000313" key="8">
    <source>
        <dbReference type="EMBL" id="CAF1488191.1"/>
    </source>
</evidence>
<dbReference type="EMBL" id="CAJNOJ010000574">
    <property type="protein sequence ID" value="CAF1488191.1"/>
    <property type="molecule type" value="Genomic_DNA"/>
</dbReference>
<evidence type="ECO:0000256" key="4">
    <source>
        <dbReference type="ARBA" id="ARBA00022825"/>
    </source>
</evidence>
<evidence type="ECO:0000256" key="1">
    <source>
        <dbReference type="ARBA" id="ARBA00010541"/>
    </source>
</evidence>
<dbReference type="SUPFAM" id="SSF50156">
    <property type="entry name" value="PDZ domain-like"/>
    <property type="match status" value="1"/>
</dbReference>
<dbReference type="PANTHER" id="PTHR45980">
    <property type="match status" value="1"/>
</dbReference>
<name>A0A815SHI5_ADIRI</name>
<dbReference type="Gene3D" id="2.40.10.10">
    <property type="entry name" value="Trypsin-like serine proteases"/>
    <property type="match status" value="2"/>
</dbReference>
<feature type="domain" description="Protease Do-like PDZ" evidence="7">
    <location>
        <begin position="389"/>
        <end position="539"/>
    </location>
</feature>
<dbReference type="InterPro" id="IPR001478">
    <property type="entry name" value="PDZ"/>
</dbReference>
<comment type="caution">
    <text evidence="8">The sequence shown here is derived from an EMBL/GenBank/DDBJ whole genome shotgun (WGS) entry which is preliminary data.</text>
</comment>
<sequence>MEGNNDRPEDHLDPSTDELSPLNTKQLTLEDDIEKDQQQQHQSSLLLTRKRSNVTDQEVIESLELLLNSVVEIRCNSIPCNFISPWQVQPQVTKNLSGFIIKDRWILSNAHGVSNHSTIRIRKHGYPKKYPGRILHIAHECDLVILTVDDDQFWDNVEPLTFSDKIPRLQESIIVVGYPIGGDNLSITKGVVSRVCMSTYSHSLEKLLTIQIDAAINSGNSGGPAIQEILSSIDQLSKQVVGMSFQIIKKAQSIGYIIPVVVIRHLLDDVELHGRYTAFPEVRFRYQLMENSSYRKYLKLTDDQHGILVTSIEPTSAFSKILKEDDVIIAIDDTPIADDGTIYFRRGERLSFIHLIKSKFVGDTVTLRIVRQGEEITLTSSLCYIPALVPYHSHDKRPEYLIYAGIVFTVLTRFYLYEWGDNDWAQKAPENLVNLACNGKLQELTQQIVIMDQILSDDVNHGITSDAIDAVLKTVNGIKIKNIKHLAELIDEISNKEDNGFIRFETESEEFIVIQCNEAKQSEERILKQNSIAHARSEHLR</sequence>
<keyword evidence="4" id="KW-0720">Serine protease</keyword>
<accession>A0A815SHI5</accession>
<dbReference type="Pfam" id="PF17815">
    <property type="entry name" value="PDZ_3"/>
    <property type="match status" value="1"/>
</dbReference>
<dbReference type="Pfam" id="PF13365">
    <property type="entry name" value="Trypsin_2"/>
    <property type="match status" value="1"/>
</dbReference>
<proteinExistence type="inferred from homology"/>
<dbReference type="InterPro" id="IPR043504">
    <property type="entry name" value="Peptidase_S1_PA_chymotrypsin"/>
</dbReference>